<protein>
    <submittedName>
        <fullName evidence="2">ABC transporter permease</fullName>
    </submittedName>
</protein>
<evidence type="ECO:0000313" key="3">
    <source>
        <dbReference type="Proteomes" id="UP000248741"/>
    </source>
</evidence>
<feature type="transmembrane region" description="Helical" evidence="1">
    <location>
        <begin position="59"/>
        <end position="77"/>
    </location>
</feature>
<dbReference type="EMBL" id="LS483400">
    <property type="protein sequence ID" value="SQG52457.1"/>
    <property type="molecule type" value="Genomic_DNA"/>
</dbReference>
<sequence>MIAVILAVQATITAYKNGVSKATLAREIAMALPAVFSATAIVAIAAVLGIIIGHYVKTIFVLPVAGIGVAALFIAYFPGFNADIESDYAKSYGYTHCTTGTTPTVCTTEPNVPYLKSAANAAHQLYEQAPNPDVLPDTINLINNSFWPLPKPMAAIGLSKDRTWNADTAINNARQSLAQTIFMSCPGLSLPAFIRLLV</sequence>
<dbReference type="Proteomes" id="UP000248741">
    <property type="component" value="Chromosome 1"/>
</dbReference>
<evidence type="ECO:0000256" key="1">
    <source>
        <dbReference type="SAM" id="Phobius"/>
    </source>
</evidence>
<keyword evidence="1" id="KW-1133">Transmembrane helix</keyword>
<accession>A0ABD7MUJ4</accession>
<organism evidence="2 3">
    <name type="scientific">Corynebacterium ulcerans</name>
    <dbReference type="NCBI Taxonomy" id="65058"/>
    <lineage>
        <taxon>Bacteria</taxon>
        <taxon>Bacillati</taxon>
        <taxon>Actinomycetota</taxon>
        <taxon>Actinomycetes</taxon>
        <taxon>Mycobacteriales</taxon>
        <taxon>Corynebacteriaceae</taxon>
        <taxon>Corynebacterium</taxon>
    </lineage>
</organism>
<dbReference type="GeneID" id="75259277"/>
<evidence type="ECO:0000313" key="2">
    <source>
        <dbReference type="EMBL" id="SQG52457.1"/>
    </source>
</evidence>
<dbReference type="AlphaFoldDB" id="A0ABD7MUJ4"/>
<gene>
    <name evidence="2" type="ORF">NCTC7908_01792</name>
</gene>
<proteinExistence type="predicted"/>
<reference evidence="2 3" key="1">
    <citation type="submission" date="2018-06" db="EMBL/GenBank/DDBJ databases">
        <authorList>
            <consortium name="Pathogen Informatics"/>
            <person name="Doyle S."/>
        </authorList>
    </citation>
    <scope>NUCLEOTIDE SEQUENCE [LARGE SCALE GENOMIC DNA]</scope>
    <source>
        <strain evidence="2 3">NCTC7908</strain>
    </source>
</reference>
<keyword evidence="1" id="KW-0812">Transmembrane</keyword>
<name>A0ABD7MUJ4_CORUL</name>
<keyword evidence="1" id="KW-0472">Membrane</keyword>
<feature type="transmembrane region" description="Helical" evidence="1">
    <location>
        <begin position="30"/>
        <end position="52"/>
    </location>
</feature>
<dbReference type="RefSeq" id="WP_041479032.1">
    <property type="nucleotide sequence ID" value="NZ_CP068134.1"/>
</dbReference>